<feature type="domain" description="HU" evidence="2">
    <location>
        <begin position="1"/>
        <end position="124"/>
    </location>
</feature>
<dbReference type="SUPFAM" id="SSF47729">
    <property type="entry name" value="IHF-like DNA-binding proteins"/>
    <property type="match status" value="1"/>
</dbReference>
<accession>A0A1I6R440</accession>
<keyword evidence="4" id="KW-1185">Reference proteome</keyword>
<dbReference type="Pfam" id="PF18291">
    <property type="entry name" value="HU-HIG"/>
    <property type="match status" value="1"/>
</dbReference>
<sequence length="134" mass="14862">MAIRYRITKRTNTIAATKKEQYIMQAVNTGTVNIRKIAEEISTESSLSVPDVIGVITALGLKMTQHLEVGKIVDLGDVGKFKIGFQSTAADLASELTPKRNIKKFHLNYQPALEMKHLLKKGITVYKEGSRSTD</sequence>
<dbReference type="RefSeq" id="WP_090226001.1">
    <property type="nucleotide sequence ID" value="NZ_FOZP01000005.1"/>
</dbReference>
<dbReference type="InterPro" id="IPR010992">
    <property type="entry name" value="IHF-like_DNA-bd_dom_sf"/>
</dbReference>
<evidence type="ECO:0000259" key="2">
    <source>
        <dbReference type="Pfam" id="PF18291"/>
    </source>
</evidence>
<evidence type="ECO:0000313" key="4">
    <source>
        <dbReference type="Proteomes" id="UP000199312"/>
    </source>
</evidence>
<dbReference type="Proteomes" id="UP000199312">
    <property type="component" value="Unassembled WGS sequence"/>
</dbReference>
<dbReference type="STRING" id="593133.SAMN04488006_2151"/>
<dbReference type="InterPro" id="IPR005902">
    <property type="entry name" value="HU_DNA-bd_put"/>
</dbReference>
<evidence type="ECO:0000313" key="3">
    <source>
        <dbReference type="EMBL" id="SFS59310.1"/>
    </source>
</evidence>
<dbReference type="EMBL" id="FOZP01000005">
    <property type="protein sequence ID" value="SFS59310.1"/>
    <property type="molecule type" value="Genomic_DNA"/>
</dbReference>
<dbReference type="NCBIfam" id="TIGR01201">
    <property type="entry name" value="HU_rel"/>
    <property type="match status" value="1"/>
</dbReference>
<keyword evidence="1 3" id="KW-0238">DNA-binding</keyword>
<reference evidence="4" key="1">
    <citation type="submission" date="2016-10" db="EMBL/GenBank/DDBJ databases">
        <authorList>
            <person name="Varghese N."/>
            <person name="Submissions S."/>
        </authorList>
    </citation>
    <scope>NUCLEOTIDE SEQUENCE [LARGE SCALE GENOMIC DNA]</scope>
    <source>
        <strain evidence="4">DSM 24450</strain>
    </source>
</reference>
<proteinExistence type="predicted"/>
<name>A0A1I6R440_9FLAO</name>
<dbReference type="AlphaFoldDB" id="A0A1I6R440"/>
<gene>
    <name evidence="3" type="ORF">SAMN04488006_2151</name>
</gene>
<evidence type="ECO:0000256" key="1">
    <source>
        <dbReference type="ARBA" id="ARBA00023125"/>
    </source>
</evidence>
<dbReference type="InterPro" id="IPR041607">
    <property type="entry name" value="HU-HIG"/>
</dbReference>
<protein>
    <submittedName>
        <fullName evidence="3">DNA-binding protein, histone-like, putative</fullName>
    </submittedName>
</protein>
<dbReference type="GO" id="GO:0003677">
    <property type="term" value="F:DNA binding"/>
    <property type="evidence" value="ECO:0007669"/>
    <property type="project" value="UniProtKB-KW"/>
</dbReference>
<organism evidence="3 4">
    <name type="scientific">Lutibacter maritimus</name>
    <dbReference type="NCBI Taxonomy" id="593133"/>
    <lineage>
        <taxon>Bacteria</taxon>
        <taxon>Pseudomonadati</taxon>
        <taxon>Bacteroidota</taxon>
        <taxon>Flavobacteriia</taxon>
        <taxon>Flavobacteriales</taxon>
        <taxon>Flavobacteriaceae</taxon>
        <taxon>Lutibacter</taxon>
    </lineage>
</organism>
<dbReference type="OrthoDB" id="9809801at2"/>